<dbReference type="EMBL" id="BPLR01021581">
    <property type="protein sequence ID" value="GIX91418.1"/>
    <property type="molecule type" value="Genomic_DNA"/>
</dbReference>
<evidence type="ECO:0000256" key="1">
    <source>
        <dbReference type="SAM" id="Phobius"/>
    </source>
</evidence>
<evidence type="ECO:0000313" key="2">
    <source>
        <dbReference type="EMBL" id="GIX91418.1"/>
    </source>
</evidence>
<sequence>MNDWILVGQSLAFILLQSGSMLGLGFVLLSMALEIKTGTKRKANNCFGPIIIVLSSRIVIQGCGKNIRSGLENTLQAFLKIPNRPLLATFYALQSWIHNVYPLLPEPMVERKNERVEKKKLFVAGIKSSSYSSERARP</sequence>
<keyword evidence="3" id="KW-1185">Reference proteome</keyword>
<dbReference type="Proteomes" id="UP001054945">
    <property type="component" value="Unassembled WGS sequence"/>
</dbReference>
<proteinExistence type="predicted"/>
<keyword evidence="1" id="KW-1133">Transmembrane helix</keyword>
<feature type="transmembrane region" description="Helical" evidence="1">
    <location>
        <begin position="12"/>
        <end position="33"/>
    </location>
</feature>
<protein>
    <submittedName>
        <fullName evidence="2">Uncharacterized protein</fullName>
    </submittedName>
</protein>
<organism evidence="2 3">
    <name type="scientific">Caerostris extrusa</name>
    <name type="common">Bark spider</name>
    <name type="synonym">Caerostris bankana</name>
    <dbReference type="NCBI Taxonomy" id="172846"/>
    <lineage>
        <taxon>Eukaryota</taxon>
        <taxon>Metazoa</taxon>
        <taxon>Ecdysozoa</taxon>
        <taxon>Arthropoda</taxon>
        <taxon>Chelicerata</taxon>
        <taxon>Arachnida</taxon>
        <taxon>Araneae</taxon>
        <taxon>Araneomorphae</taxon>
        <taxon>Entelegynae</taxon>
        <taxon>Araneoidea</taxon>
        <taxon>Araneidae</taxon>
        <taxon>Caerostris</taxon>
    </lineage>
</organism>
<comment type="caution">
    <text evidence="2">The sequence shown here is derived from an EMBL/GenBank/DDBJ whole genome shotgun (WGS) entry which is preliminary data.</text>
</comment>
<reference evidence="2 3" key="1">
    <citation type="submission" date="2021-06" db="EMBL/GenBank/DDBJ databases">
        <title>Caerostris extrusa draft genome.</title>
        <authorList>
            <person name="Kono N."/>
            <person name="Arakawa K."/>
        </authorList>
    </citation>
    <scope>NUCLEOTIDE SEQUENCE [LARGE SCALE GENOMIC DNA]</scope>
</reference>
<keyword evidence="1" id="KW-0812">Transmembrane</keyword>
<dbReference type="AlphaFoldDB" id="A0AAV4P4G8"/>
<accession>A0AAV4P4G8</accession>
<evidence type="ECO:0000313" key="3">
    <source>
        <dbReference type="Proteomes" id="UP001054945"/>
    </source>
</evidence>
<keyword evidence="1" id="KW-0472">Membrane</keyword>
<name>A0AAV4P4G8_CAEEX</name>
<gene>
    <name evidence="2" type="ORF">CEXT_164491</name>
</gene>